<gene>
    <name evidence="2" type="ORF">ILUMI_19771</name>
</gene>
<evidence type="ECO:0000256" key="1">
    <source>
        <dbReference type="SAM" id="SignalP"/>
    </source>
</evidence>
<feature type="chain" id="PRO_5035442115" evidence="1">
    <location>
        <begin position="20"/>
        <end position="70"/>
    </location>
</feature>
<protein>
    <submittedName>
        <fullName evidence="2">Uncharacterized protein</fullName>
    </submittedName>
</protein>
<name>A0A8K0CLT0_IGNLU</name>
<accession>A0A8K0CLT0</accession>
<comment type="caution">
    <text evidence="2">The sequence shown here is derived from an EMBL/GenBank/DDBJ whole genome shotgun (WGS) entry which is preliminary data.</text>
</comment>
<evidence type="ECO:0000313" key="2">
    <source>
        <dbReference type="EMBL" id="KAF2886402.1"/>
    </source>
</evidence>
<dbReference type="Proteomes" id="UP000801492">
    <property type="component" value="Unassembled WGS sequence"/>
</dbReference>
<proteinExistence type="predicted"/>
<organism evidence="2 3">
    <name type="scientific">Ignelater luminosus</name>
    <name type="common">Cucubano</name>
    <name type="synonym">Pyrophorus luminosus</name>
    <dbReference type="NCBI Taxonomy" id="2038154"/>
    <lineage>
        <taxon>Eukaryota</taxon>
        <taxon>Metazoa</taxon>
        <taxon>Ecdysozoa</taxon>
        <taxon>Arthropoda</taxon>
        <taxon>Hexapoda</taxon>
        <taxon>Insecta</taxon>
        <taxon>Pterygota</taxon>
        <taxon>Neoptera</taxon>
        <taxon>Endopterygota</taxon>
        <taxon>Coleoptera</taxon>
        <taxon>Polyphaga</taxon>
        <taxon>Elateriformia</taxon>
        <taxon>Elateroidea</taxon>
        <taxon>Elateridae</taxon>
        <taxon>Agrypninae</taxon>
        <taxon>Pyrophorini</taxon>
        <taxon>Ignelater</taxon>
    </lineage>
</organism>
<evidence type="ECO:0000313" key="3">
    <source>
        <dbReference type="Proteomes" id="UP000801492"/>
    </source>
</evidence>
<sequence length="70" mass="7748">MKTLLISLLLLTVFGNIHARVLESGLELDNVEYQQRIFEGTINDTINSYVAKLKAYDPVAIPQVAQDVSG</sequence>
<feature type="signal peptide" evidence="1">
    <location>
        <begin position="1"/>
        <end position="19"/>
    </location>
</feature>
<dbReference type="AlphaFoldDB" id="A0A8K0CLT0"/>
<dbReference type="EMBL" id="VTPC01087775">
    <property type="protein sequence ID" value="KAF2886402.1"/>
    <property type="molecule type" value="Genomic_DNA"/>
</dbReference>
<feature type="non-terminal residue" evidence="2">
    <location>
        <position position="70"/>
    </location>
</feature>
<keyword evidence="3" id="KW-1185">Reference proteome</keyword>
<keyword evidence="1" id="KW-0732">Signal</keyword>
<reference evidence="2" key="1">
    <citation type="submission" date="2019-08" db="EMBL/GenBank/DDBJ databases">
        <title>The genome of the North American firefly Photinus pyralis.</title>
        <authorList>
            <consortium name="Photinus pyralis genome working group"/>
            <person name="Fallon T.R."/>
            <person name="Sander Lower S.E."/>
            <person name="Weng J.-K."/>
        </authorList>
    </citation>
    <scope>NUCLEOTIDE SEQUENCE</scope>
    <source>
        <strain evidence="2">TRF0915ILg1</strain>
        <tissue evidence="2">Whole body</tissue>
    </source>
</reference>